<protein>
    <submittedName>
        <fullName evidence="2">Uncharacterized protein</fullName>
    </submittedName>
</protein>
<dbReference type="WBParaSite" id="nRc.2.0.1.t03135-RA">
    <property type="protein sequence ID" value="nRc.2.0.1.t03135-RA"/>
    <property type="gene ID" value="nRc.2.0.1.g03135"/>
</dbReference>
<dbReference type="AlphaFoldDB" id="A0A915HNS0"/>
<reference evidence="2" key="1">
    <citation type="submission" date="2022-11" db="UniProtKB">
        <authorList>
            <consortium name="WormBaseParasite"/>
        </authorList>
    </citation>
    <scope>IDENTIFICATION</scope>
</reference>
<name>A0A915HNS0_ROMCU</name>
<evidence type="ECO:0000313" key="1">
    <source>
        <dbReference type="Proteomes" id="UP000887565"/>
    </source>
</evidence>
<dbReference type="Proteomes" id="UP000887565">
    <property type="component" value="Unplaced"/>
</dbReference>
<sequence>MTSATVLPPTLQQEIWPPLTSAMPDSSLSATIPSQMLIMQQMMEQMQQLTTEVWLGVHQCLPEACVVTGMDKICEITIEPAIVNPTSQQFPLVIMNSTNNAIKVKKNEIIGKIPMFLEEKPADSTTSLNKPINPNFDVSKFKQQIANMVQKLTSTPKQ</sequence>
<evidence type="ECO:0000313" key="2">
    <source>
        <dbReference type="WBParaSite" id="nRc.2.0.1.t03135-RA"/>
    </source>
</evidence>
<proteinExistence type="predicted"/>
<organism evidence="1 2">
    <name type="scientific">Romanomermis culicivorax</name>
    <name type="common">Nematode worm</name>
    <dbReference type="NCBI Taxonomy" id="13658"/>
    <lineage>
        <taxon>Eukaryota</taxon>
        <taxon>Metazoa</taxon>
        <taxon>Ecdysozoa</taxon>
        <taxon>Nematoda</taxon>
        <taxon>Enoplea</taxon>
        <taxon>Dorylaimia</taxon>
        <taxon>Mermithida</taxon>
        <taxon>Mermithoidea</taxon>
        <taxon>Mermithidae</taxon>
        <taxon>Romanomermis</taxon>
    </lineage>
</organism>
<accession>A0A915HNS0</accession>
<keyword evidence="1" id="KW-1185">Reference proteome</keyword>